<keyword evidence="4 7" id="KW-0812">Transmembrane</keyword>
<feature type="transmembrane region" description="Helical" evidence="7">
    <location>
        <begin position="248"/>
        <end position="268"/>
    </location>
</feature>
<evidence type="ECO:0000313" key="9">
    <source>
        <dbReference type="EMBL" id="SDE66109.1"/>
    </source>
</evidence>
<evidence type="ECO:0000256" key="5">
    <source>
        <dbReference type="ARBA" id="ARBA00022989"/>
    </source>
</evidence>
<keyword evidence="6 7" id="KW-0472">Membrane</keyword>
<evidence type="ECO:0000259" key="8">
    <source>
        <dbReference type="PROSITE" id="PS50928"/>
    </source>
</evidence>
<dbReference type="CDD" id="cd06261">
    <property type="entry name" value="TM_PBP2"/>
    <property type="match status" value="1"/>
</dbReference>
<proteinExistence type="inferred from homology"/>
<evidence type="ECO:0000256" key="4">
    <source>
        <dbReference type="ARBA" id="ARBA00022692"/>
    </source>
</evidence>
<keyword evidence="10" id="KW-1185">Reference proteome</keyword>
<evidence type="ECO:0000256" key="2">
    <source>
        <dbReference type="ARBA" id="ARBA00022448"/>
    </source>
</evidence>
<dbReference type="AlphaFoldDB" id="A0A1G7ER67"/>
<evidence type="ECO:0000256" key="6">
    <source>
        <dbReference type="ARBA" id="ARBA00023136"/>
    </source>
</evidence>
<keyword evidence="5 7" id="KW-1133">Transmembrane helix</keyword>
<feature type="domain" description="ABC transmembrane type-1" evidence="8">
    <location>
        <begin position="85"/>
        <end position="269"/>
    </location>
</feature>
<dbReference type="RefSeq" id="WP_139191337.1">
    <property type="nucleotide sequence ID" value="NZ_FNAB01000026.1"/>
</dbReference>
<reference evidence="9 10" key="1">
    <citation type="submission" date="2016-10" db="EMBL/GenBank/DDBJ databases">
        <authorList>
            <person name="de Groot N.N."/>
        </authorList>
    </citation>
    <scope>NUCLEOTIDE SEQUENCE [LARGE SCALE GENOMIC DNA]</scope>
    <source>
        <strain evidence="9 10">JCM 11308</strain>
    </source>
</reference>
<dbReference type="PROSITE" id="PS50928">
    <property type="entry name" value="ABC_TM1"/>
    <property type="match status" value="1"/>
</dbReference>
<dbReference type="Proteomes" id="UP000199417">
    <property type="component" value="Unassembled WGS sequence"/>
</dbReference>
<protein>
    <submittedName>
        <fullName evidence="9">NitT/TauT family transport system permease protein</fullName>
    </submittedName>
</protein>
<evidence type="ECO:0000313" key="10">
    <source>
        <dbReference type="Proteomes" id="UP000199417"/>
    </source>
</evidence>
<name>A0A1G7ER67_9NOCA</name>
<dbReference type="PANTHER" id="PTHR30151">
    <property type="entry name" value="ALKANE SULFONATE ABC TRANSPORTER-RELATED, MEMBRANE SUBUNIT"/>
    <property type="match status" value="1"/>
</dbReference>
<dbReference type="GO" id="GO:0005886">
    <property type="term" value="C:plasma membrane"/>
    <property type="evidence" value="ECO:0007669"/>
    <property type="project" value="UniProtKB-SubCell"/>
</dbReference>
<feature type="transmembrane region" description="Helical" evidence="7">
    <location>
        <begin position="151"/>
        <end position="174"/>
    </location>
</feature>
<dbReference type="Pfam" id="PF00528">
    <property type="entry name" value="BPD_transp_1"/>
    <property type="match status" value="1"/>
</dbReference>
<dbReference type="InterPro" id="IPR035906">
    <property type="entry name" value="MetI-like_sf"/>
</dbReference>
<dbReference type="PANTHER" id="PTHR30151:SF20">
    <property type="entry name" value="ABC TRANSPORTER PERMEASE PROTEIN HI_0355-RELATED"/>
    <property type="match status" value="1"/>
</dbReference>
<dbReference type="Gene3D" id="1.10.3720.10">
    <property type="entry name" value="MetI-like"/>
    <property type="match status" value="1"/>
</dbReference>
<keyword evidence="2 7" id="KW-0813">Transport</keyword>
<evidence type="ECO:0000256" key="1">
    <source>
        <dbReference type="ARBA" id="ARBA00004651"/>
    </source>
</evidence>
<dbReference type="GO" id="GO:0055085">
    <property type="term" value="P:transmembrane transport"/>
    <property type="evidence" value="ECO:0007669"/>
    <property type="project" value="InterPro"/>
</dbReference>
<dbReference type="InterPro" id="IPR000515">
    <property type="entry name" value="MetI-like"/>
</dbReference>
<dbReference type="STRING" id="168276.SAMN05444580_12618"/>
<organism evidence="9 10">
    <name type="scientific">Rhodococcus tukisamuensis</name>
    <dbReference type="NCBI Taxonomy" id="168276"/>
    <lineage>
        <taxon>Bacteria</taxon>
        <taxon>Bacillati</taxon>
        <taxon>Actinomycetota</taxon>
        <taxon>Actinomycetes</taxon>
        <taxon>Mycobacteriales</taxon>
        <taxon>Nocardiaceae</taxon>
        <taxon>Rhodococcus</taxon>
    </lineage>
</organism>
<feature type="transmembrane region" description="Helical" evidence="7">
    <location>
        <begin position="123"/>
        <end position="145"/>
    </location>
</feature>
<comment type="similarity">
    <text evidence="7">Belongs to the binding-protein-dependent transport system permease family.</text>
</comment>
<keyword evidence="3" id="KW-1003">Cell membrane</keyword>
<evidence type="ECO:0000256" key="7">
    <source>
        <dbReference type="RuleBase" id="RU363032"/>
    </source>
</evidence>
<feature type="transmembrane region" description="Helical" evidence="7">
    <location>
        <begin position="89"/>
        <end position="111"/>
    </location>
</feature>
<dbReference type="SUPFAM" id="SSF161098">
    <property type="entry name" value="MetI-like"/>
    <property type="match status" value="1"/>
</dbReference>
<evidence type="ECO:0000256" key="3">
    <source>
        <dbReference type="ARBA" id="ARBA00022475"/>
    </source>
</evidence>
<dbReference type="EMBL" id="FNAB01000026">
    <property type="protein sequence ID" value="SDE66109.1"/>
    <property type="molecule type" value="Genomic_DNA"/>
</dbReference>
<sequence>MTTVQTSNADVLDMEREIFAEQRRNRRNAFQATWALRLLWLGLFLGAWYLASHTGLVDPLFISTPEDVGQAFVVQLTDSTFWIDVKSTFGGAMAGLLIGASLGVLSGVILSRSEVLNRAAAPFLTLLNSLPRPALAPIFILWFGLGMVPKALVAASIVYFVLLTATASALRGIDHDIDMLARSMSMSAWQRFVKIEFPSALPAIVGGLRLAAVYSVLGAVLSEMVGAYTGLGQRLVTMTNNFQVAESFAVLLAMGLMSMLLDAGISLFQKVVQKRA</sequence>
<feature type="transmembrane region" description="Helical" evidence="7">
    <location>
        <begin position="34"/>
        <end position="51"/>
    </location>
</feature>
<comment type="subcellular location">
    <subcellularLocation>
        <location evidence="1 7">Cell membrane</location>
        <topology evidence="1 7">Multi-pass membrane protein</topology>
    </subcellularLocation>
</comment>
<gene>
    <name evidence="9" type="ORF">SAMN05444580_12618</name>
</gene>
<accession>A0A1G7ER67</accession>